<evidence type="ECO:0000313" key="12">
    <source>
        <dbReference type="Proteomes" id="UP000062260"/>
    </source>
</evidence>
<dbReference type="PANTHER" id="PTHR30100">
    <property type="entry name" value="FATTY ACID/PHOSPHOLIPID SYNTHESIS PROTEIN PLSX"/>
    <property type="match status" value="1"/>
</dbReference>
<dbReference type="GO" id="GO:0008654">
    <property type="term" value="P:phospholipid biosynthetic process"/>
    <property type="evidence" value="ECO:0007669"/>
    <property type="project" value="UniProtKB-KW"/>
</dbReference>
<keyword evidence="5 10" id="KW-0443">Lipid metabolism</keyword>
<dbReference type="RefSeq" id="WP_067977907.1">
    <property type="nucleotide sequence ID" value="NZ_CP014163.1"/>
</dbReference>
<organism evidence="11 12">
    <name type="scientific">Aerococcus urinaehominis</name>
    <dbReference type="NCBI Taxonomy" id="128944"/>
    <lineage>
        <taxon>Bacteria</taxon>
        <taxon>Bacillati</taxon>
        <taxon>Bacillota</taxon>
        <taxon>Bacilli</taxon>
        <taxon>Lactobacillales</taxon>
        <taxon>Aerococcaceae</taxon>
        <taxon>Aerococcus</taxon>
    </lineage>
</organism>
<dbReference type="KEGG" id="auh:AWM75_02665"/>
<comment type="pathway">
    <text evidence="10">Lipid metabolism; phospholipid metabolism.</text>
</comment>
<keyword evidence="11" id="KW-0012">Acyltransferase</keyword>
<dbReference type="GO" id="GO:0005737">
    <property type="term" value="C:cytoplasm"/>
    <property type="evidence" value="ECO:0007669"/>
    <property type="project" value="UniProtKB-SubCell"/>
</dbReference>
<gene>
    <name evidence="10" type="primary">plsX</name>
    <name evidence="11" type="ORF">AWM75_02665</name>
</gene>
<comment type="similarity">
    <text evidence="10">Belongs to the PlsX family.</text>
</comment>
<comment type="subcellular location">
    <subcellularLocation>
        <location evidence="10">Cytoplasm</location>
    </subcellularLocation>
    <text evidence="10">Associated with the membrane possibly through PlsY.</text>
</comment>
<dbReference type="AlphaFoldDB" id="A0A109RHQ4"/>
<dbReference type="InterPro" id="IPR003664">
    <property type="entry name" value="FA_synthesis"/>
</dbReference>
<evidence type="ECO:0000256" key="8">
    <source>
        <dbReference type="ARBA" id="ARBA00024069"/>
    </source>
</evidence>
<dbReference type="HAMAP" id="MF_00019">
    <property type="entry name" value="PlsX"/>
    <property type="match status" value="1"/>
</dbReference>
<dbReference type="STRING" id="128944.AWM75_02665"/>
<keyword evidence="2 10" id="KW-0963">Cytoplasm</keyword>
<name>A0A109RHQ4_9LACT</name>
<reference evidence="12" key="2">
    <citation type="submission" date="2016-01" db="EMBL/GenBank/DDBJ databases">
        <title>Six Aerococcus type strain genome sequencing and assembly using PacBio and Illumina Hiseq.</title>
        <authorList>
            <person name="Carkaci D."/>
            <person name="Dargis R."/>
            <person name="Nielsen X.C."/>
            <person name="Skovgaard O."/>
            <person name="Fuursted K."/>
            <person name="Christensen J.J."/>
        </authorList>
    </citation>
    <scope>NUCLEOTIDE SEQUENCE [LARGE SCALE GENOMIC DNA]</scope>
    <source>
        <strain evidence="12">CCUG42038B</strain>
    </source>
</reference>
<dbReference type="Gene3D" id="3.40.718.10">
    <property type="entry name" value="Isopropylmalate Dehydrogenase"/>
    <property type="match status" value="1"/>
</dbReference>
<evidence type="ECO:0000256" key="7">
    <source>
        <dbReference type="ARBA" id="ARBA00023264"/>
    </source>
</evidence>
<keyword evidence="4 10" id="KW-0808">Transferase</keyword>
<evidence type="ECO:0000256" key="9">
    <source>
        <dbReference type="ARBA" id="ARBA00046608"/>
    </source>
</evidence>
<comment type="subunit">
    <text evidence="9 10">Homodimer. Probably interacts with PlsY.</text>
</comment>
<dbReference type="SUPFAM" id="SSF53659">
    <property type="entry name" value="Isocitrate/Isopropylmalate dehydrogenase-like"/>
    <property type="match status" value="1"/>
</dbReference>
<keyword evidence="7 10" id="KW-1208">Phospholipid metabolism</keyword>
<dbReference type="Pfam" id="PF02504">
    <property type="entry name" value="FA_synthesis"/>
    <property type="match status" value="1"/>
</dbReference>
<dbReference type="EMBL" id="CP014163">
    <property type="protein sequence ID" value="AMB98965.1"/>
    <property type="molecule type" value="Genomic_DNA"/>
</dbReference>
<dbReference type="InterPro" id="IPR012281">
    <property type="entry name" value="Phospholipid_synth_PlsX-like"/>
</dbReference>
<evidence type="ECO:0000256" key="2">
    <source>
        <dbReference type="ARBA" id="ARBA00022490"/>
    </source>
</evidence>
<keyword evidence="12" id="KW-1185">Reference proteome</keyword>
<comment type="catalytic activity">
    <reaction evidence="1 10">
        <text>a fatty acyl-[ACP] + phosphate = an acyl phosphate + holo-[ACP]</text>
        <dbReference type="Rhea" id="RHEA:42292"/>
        <dbReference type="Rhea" id="RHEA-COMP:9685"/>
        <dbReference type="Rhea" id="RHEA-COMP:14125"/>
        <dbReference type="ChEBI" id="CHEBI:43474"/>
        <dbReference type="ChEBI" id="CHEBI:59918"/>
        <dbReference type="ChEBI" id="CHEBI:64479"/>
        <dbReference type="ChEBI" id="CHEBI:138651"/>
        <dbReference type="EC" id="2.3.1.274"/>
    </reaction>
</comment>
<dbReference type="OrthoDB" id="9806408at2"/>
<dbReference type="GO" id="GO:0043811">
    <property type="term" value="F:phosphate:acyl-[acyl carrier protein] acyltransferase activity"/>
    <property type="evidence" value="ECO:0007669"/>
    <property type="project" value="UniProtKB-UniRule"/>
</dbReference>
<keyword evidence="6 10" id="KW-0594">Phospholipid biosynthesis</keyword>
<dbReference type="PANTHER" id="PTHR30100:SF1">
    <property type="entry name" value="PHOSPHATE ACYLTRANSFERASE"/>
    <property type="match status" value="1"/>
</dbReference>
<evidence type="ECO:0000256" key="6">
    <source>
        <dbReference type="ARBA" id="ARBA00023209"/>
    </source>
</evidence>
<evidence type="ECO:0000256" key="1">
    <source>
        <dbReference type="ARBA" id="ARBA00001232"/>
    </source>
</evidence>
<evidence type="ECO:0000256" key="5">
    <source>
        <dbReference type="ARBA" id="ARBA00023098"/>
    </source>
</evidence>
<dbReference type="GO" id="GO:0006633">
    <property type="term" value="P:fatty acid biosynthetic process"/>
    <property type="evidence" value="ECO:0007669"/>
    <property type="project" value="UniProtKB-UniRule"/>
</dbReference>
<evidence type="ECO:0000256" key="10">
    <source>
        <dbReference type="HAMAP-Rule" id="MF_00019"/>
    </source>
</evidence>
<accession>A0A109RHQ4</accession>
<dbReference type="Proteomes" id="UP000062260">
    <property type="component" value="Chromosome"/>
</dbReference>
<sequence length="341" mass="35867">MRIAIDAMGGDNAPEEICLGAVKAAQDYPNLSLILYGQADQIKPYLAGQDLANLSVVDCQEVIATGDEPVRAIRKKKDASLVRAARDVKQGHAQALISAGNTGALLAAGLLIVGRMKGVDRPGLMASLPSIQDLDKNWLLIDAGANADSKAQHLHQYAIMATIYADQVLGLSQARVGLLNNGAEASKGSKLTQAAHQLLAQEDQINFIGNVEARDLLNGVADIVVADGFTGNAVLKTIEGTAGSVMKLLKSTIMNSGLSAKMAGAMLKKPLKEMLQHVDHDQAGGAILFGCQAPVIKCHGTANRQTIYQALLQTQDMLAKDISQSMALALAASLQAAKEEE</sequence>
<protein>
    <recommendedName>
        <fullName evidence="8 10">Phosphate acyltransferase</fullName>
        <ecNumber evidence="8 10">2.3.1.274</ecNumber>
    </recommendedName>
    <alternativeName>
        <fullName evidence="10">Acyl-ACP phosphotransacylase</fullName>
    </alternativeName>
    <alternativeName>
        <fullName evidence="10">Acyl-[acyl-carrier-protein]--phosphate acyltransferase</fullName>
    </alternativeName>
    <alternativeName>
        <fullName evidence="10">Phosphate-acyl-ACP acyltransferase</fullName>
    </alternativeName>
</protein>
<dbReference type="EC" id="2.3.1.274" evidence="8 10"/>
<dbReference type="NCBIfam" id="TIGR00182">
    <property type="entry name" value="plsX"/>
    <property type="match status" value="1"/>
</dbReference>
<dbReference type="PIRSF" id="PIRSF002465">
    <property type="entry name" value="Phsphlp_syn_PlsX"/>
    <property type="match status" value="1"/>
</dbReference>
<dbReference type="UniPathway" id="UPA00085"/>
<evidence type="ECO:0000313" key="11">
    <source>
        <dbReference type="EMBL" id="AMB98965.1"/>
    </source>
</evidence>
<evidence type="ECO:0000256" key="4">
    <source>
        <dbReference type="ARBA" id="ARBA00022679"/>
    </source>
</evidence>
<reference evidence="11 12" key="1">
    <citation type="journal article" date="2016" name="Genome Announc.">
        <title>Complete Genome Sequences of Aerococcus christensenii CCUG 28831T, Aerococcus sanguinicola CCUG 43001T, Aerococcus urinae CCUG 36881T, Aerococcus urinaeequi CCUG 28094T, Aerococcus urinaehominis CCUG 42038 BT, and Aerococcus viridans CCUG 4311T.</title>
        <authorList>
            <person name="Carkaci D."/>
            <person name="Dargis R."/>
            <person name="Nielsen X.C."/>
            <person name="Skovgaard O."/>
            <person name="Fuursted K."/>
            <person name="Christensen J.J."/>
        </authorList>
    </citation>
    <scope>NUCLEOTIDE SEQUENCE [LARGE SCALE GENOMIC DNA]</scope>
    <source>
        <strain evidence="11 12">CCUG42038B</strain>
    </source>
</reference>
<keyword evidence="3 10" id="KW-0444">Lipid biosynthesis</keyword>
<proteinExistence type="inferred from homology"/>
<comment type="function">
    <text evidence="10">Catalyzes the reversible formation of acyl-phosphate (acyl-PO(4)) from acyl-[acyl-carrier-protein] (acyl-ACP). This enzyme utilizes acyl-ACP as fatty acyl donor, but not acyl-CoA.</text>
</comment>
<evidence type="ECO:0000256" key="3">
    <source>
        <dbReference type="ARBA" id="ARBA00022516"/>
    </source>
</evidence>